<feature type="transmembrane region" description="Helical" evidence="1">
    <location>
        <begin position="79"/>
        <end position="102"/>
    </location>
</feature>
<sequence length="178" mass="20844">MYPVIEIIGLHLINLFFLFGWSVYWNKAFIVFAKLKEVHRVIEGLILSPIAEEIFFRNITFSRYLMDIFSRSVTKTKRIYFEASIWTSICFSISHWQMLFVVSLRKEAIITLIFFVLNSFLVGLIFSLVTVLTGNIYLSIILHSVNNMISLLLSDEIMSRTVYYLIPSNQNKIKIKIE</sequence>
<evidence type="ECO:0000313" key="3">
    <source>
        <dbReference type="EMBL" id="KAJ5077338.1"/>
    </source>
</evidence>
<comment type="caution">
    <text evidence="3">The sequence shown here is derived from an EMBL/GenBank/DDBJ whole genome shotgun (WGS) entry which is preliminary data.</text>
</comment>
<gene>
    <name evidence="3" type="ORF">M0811_05860</name>
</gene>
<accession>A0A9Q0RF56</accession>
<dbReference type="Pfam" id="PF02517">
    <property type="entry name" value="Rce1-like"/>
    <property type="match status" value="1"/>
</dbReference>
<evidence type="ECO:0000256" key="1">
    <source>
        <dbReference type="SAM" id="Phobius"/>
    </source>
</evidence>
<dbReference type="PANTHER" id="PTHR36435">
    <property type="entry name" value="SLR1288 PROTEIN"/>
    <property type="match status" value="1"/>
</dbReference>
<dbReference type="GO" id="GO:0080120">
    <property type="term" value="P:CAAX-box protein maturation"/>
    <property type="evidence" value="ECO:0007669"/>
    <property type="project" value="UniProtKB-ARBA"/>
</dbReference>
<keyword evidence="1" id="KW-0812">Transmembrane</keyword>
<dbReference type="GO" id="GO:0004175">
    <property type="term" value="F:endopeptidase activity"/>
    <property type="evidence" value="ECO:0007669"/>
    <property type="project" value="UniProtKB-ARBA"/>
</dbReference>
<reference evidence="3" key="1">
    <citation type="submission" date="2022-10" db="EMBL/GenBank/DDBJ databases">
        <title>Novel sulphate-reducing endosymbionts in the free-living metamonad Anaeramoeba.</title>
        <authorList>
            <person name="Jerlstrom-Hultqvist J."/>
            <person name="Cepicka I."/>
            <person name="Gallot-Lavallee L."/>
            <person name="Salas-Leiva D."/>
            <person name="Curtis B.A."/>
            <person name="Zahonova K."/>
            <person name="Pipaliya S."/>
            <person name="Dacks J."/>
            <person name="Roger A.J."/>
        </authorList>
    </citation>
    <scope>NUCLEOTIDE SEQUENCE</scope>
    <source>
        <strain evidence="3">BMAN</strain>
    </source>
</reference>
<protein>
    <recommendedName>
        <fullName evidence="2">CAAX prenyl protease 2/Lysostaphin resistance protein A-like domain-containing protein</fullName>
    </recommendedName>
</protein>
<feature type="transmembrane region" description="Helical" evidence="1">
    <location>
        <begin position="7"/>
        <end position="25"/>
    </location>
</feature>
<keyword evidence="1" id="KW-1133">Transmembrane helix</keyword>
<dbReference type="EMBL" id="JAPDFW010000058">
    <property type="protein sequence ID" value="KAJ5077338.1"/>
    <property type="molecule type" value="Genomic_DNA"/>
</dbReference>
<keyword evidence="1" id="KW-0472">Membrane</keyword>
<evidence type="ECO:0000259" key="2">
    <source>
        <dbReference type="Pfam" id="PF02517"/>
    </source>
</evidence>
<evidence type="ECO:0000313" key="4">
    <source>
        <dbReference type="Proteomes" id="UP001149090"/>
    </source>
</evidence>
<feature type="domain" description="CAAX prenyl protease 2/Lysostaphin resistance protein A-like" evidence="2">
    <location>
        <begin position="44"/>
        <end position="149"/>
    </location>
</feature>
<name>A0A9Q0RF56_ANAIG</name>
<dbReference type="AlphaFoldDB" id="A0A9Q0RF56"/>
<dbReference type="PANTHER" id="PTHR36435:SF1">
    <property type="entry name" value="CAAX AMINO TERMINAL PROTEASE FAMILY PROTEIN"/>
    <property type="match status" value="1"/>
</dbReference>
<dbReference type="Proteomes" id="UP001149090">
    <property type="component" value="Unassembled WGS sequence"/>
</dbReference>
<proteinExistence type="predicted"/>
<dbReference type="InterPro" id="IPR052710">
    <property type="entry name" value="CAAX_protease"/>
</dbReference>
<dbReference type="InterPro" id="IPR003675">
    <property type="entry name" value="Rce1/LyrA-like_dom"/>
</dbReference>
<organism evidence="3 4">
    <name type="scientific">Anaeramoeba ignava</name>
    <name type="common">Anaerobic marine amoeba</name>
    <dbReference type="NCBI Taxonomy" id="1746090"/>
    <lineage>
        <taxon>Eukaryota</taxon>
        <taxon>Metamonada</taxon>
        <taxon>Anaeramoebidae</taxon>
        <taxon>Anaeramoeba</taxon>
    </lineage>
</organism>
<feature type="transmembrane region" description="Helical" evidence="1">
    <location>
        <begin position="109"/>
        <end position="130"/>
    </location>
</feature>
<keyword evidence="4" id="KW-1185">Reference proteome</keyword>